<keyword evidence="4" id="KW-0805">Transcription regulation</keyword>
<keyword evidence="8" id="KW-0408">Iron</keyword>
<comment type="cofactor">
    <cofactor evidence="7">
        <name>Zn(2+)</name>
        <dbReference type="ChEBI" id="CHEBI:29105"/>
    </cofactor>
    <text evidence="7">Binds 1 zinc ion per subunit.</text>
</comment>
<dbReference type="InterPro" id="IPR036388">
    <property type="entry name" value="WH-like_DNA-bd_sf"/>
</dbReference>
<dbReference type="CDD" id="cd07153">
    <property type="entry name" value="Fur_like"/>
    <property type="match status" value="1"/>
</dbReference>
<keyword evidence="6" id="KW-0804">Transcription</keyword>
<dbReference type="Gene3D" id="1.10.10.10">
    <property type="entry name" value="Winged helix-like DNA-binding domain superfamily/Winged helix DNA-binding domain"/>
    <property type="match status" value="1"/>
</dbReference>
<evidence type="ECO:0000256" key="6">
    <source>
        <dbReference type="ARBA" id="ARBA00023163"/>
    </source>
</evidence>
<dbReference type="Pfam" id="PF01475">
    <property type="entry name" value="FUR"/>
    <property type="match status" value="1"/>
</dbReference>
<dbReference type="PANTHER" id="PTHR33202:SF22">
    <property type="entry name" value="HYDROGEN PEROXIDE SENSITIVE REPRESSOR"/>
    <property type="match status" value="1"/>
</dbReference>
<dbReference type="RefSeq" id="WP_317832245.1">
    <property type="nucleotide sequence ID" value="NZ_CP136920.1"/>
</dbReference>
<feature type="binding site" evidence="7">
    <location>
        <position position="87"/>
    </location>
    <ligand>
        <name>Zn(2+)</name>
        <dbReference type="ChEBI" id="CHEBI:29105"/>
    </ligand>
</feature>
<evidence type="ECO:0000256" key="2">
    <source>
        <dbReference type="ARBA" id="ARBA00022491"/>
    </source>
</evidence>
<comment type="cofactor">
    <cofactor evidence="8">
        <name>Mn(2+)</name>
        <dbReference type="ChEBI" id="CHEBI:29035"/>
    </cofactor>
    <cofactor evidence="8">
        <name>Fe(2+)</name>
        <dbReference type="ChEBI" id="CHEBI:29033"/>
    </cofactor>
    <text evidence="8">Binds 1 Mn(2+) or Fe(2+) ion per subunit.</text>
</comment>
<protein>
    <submittedName>
        <fullName evidence="9">Transcriptional repressor</fullName>
    </submittedName>
</protein>
<dbReference type="EMBL" id="CP136920">
    <property type="protein sequence ID" value="WOO40128.1"/>
    <property type="molecule type" value="Genomic_DNA"/>
</dbReference>
<dbReference type="KEGG" id="puo:RZN69_16020"/>
<feature type="binding site" evidence="8">
    <location>
        <position position="99"/>
    </location>
    <ligand>
        <name>Fe cation</name>
        <dbReference type="ChEBI" id="CHEBI:24875"/>
    </ligand>
</feature>
<organism evidence="9 10">
    <name type="scientific">Rubellicoccus peritrichatus</name>
    <dbReference type="NCBI Taxonomy" id="3080537"/>
    <lineage>
        <taxon>Bacteria</taxon>
        <taxon>Pseudomonadati</taxon>
        <taxon>Verrucomicrobiota</taxon>
        <taxon>Opitutia</taxon>
        <taxon>Puniceicoccales</taxon>
        <taxon>Cerasicoccaceae</taxon>
        <taxon>Rubellicoccus</taxon>
    </lineage>
</organism>
<gene>
    <name evidence="9" type="ORF">RZN69_16020</name>
</gene>
<dbReference type="Gene3D" id="3.30.1490.190">
    <property type="match status" value="1"/>
</dbReference>
<dbReference type="GO" id="GO:0045892">
    <property type="term" value="P:negative regulation of DNA-templated transcription"/>
    <property type="evidence" value="ECO:0007669"/>
    <property type="project" value="TreeGrafter"/>
</dbReference>
<dbReference type="InterPro" id="IPR043135">
    <property type="entry name" value="Fur_C"/>
</dbReference>
<keyword evidence="5" id="KW-0238">DNA-binding</keyword>
<evidence type="ECO:0000313" key="9">
    <source>
        <dbReference type="EMBL" id="WOO40128.1"/>
    </source>
</evidence>
<feature type="binding site" evidence="7">
    <location>
        <position position="123"/>
    </location>
    <ligand>
        <name>Zn(2+)</name>
        <dbReference type="ChEBI" id="CHEBI:29105"/>
    </ligand>
</feature>
<dbReference type="InterPro" id="IPR036390">
    <property type="entry name" value="WH_DNA-bd_sf"/>
</dbReference>
<accession>A0AAQ3QU59</accession>
<dbReference type="GO" id="GO:0000976">
    <property type="term" value="F:transcription cis-regulatory region binding"/>
    <property type="evidence" value="ECO:0007669"/>
    <property type="project" value="TreeGrafter"/>
</dbReference>
<evidence type="ECO:0000313" key="10">
    <source>
        <dbReference type="Proteomes" id="UP001304300"/>
    </source>
</evidence>
<keyword evidence="7" id="KW-0479">Metal-binding</keyword>
<dbReference type="AlphaFoldDB" id="A0AAQ3QU59"/>
<evidence type="ECO:0000256" key="4">
    <source>
        <dbReference type="ARBA" id="ARBA00023015"/>
    </source>
</evidence>
<feature type="binding site" evidence="8">
    <location>
        <position position="78"/>
    </location>
    <ligand>
        <name>Fe cation</name>
        <dbReference type="ChEBI" id="CHEBI:24875"/>
    </ligand>
</feature>
<evidence type="ECO:0000256" key="3">
    <source>
        <dbReference type="ARBA" id="ARBA00022833"/>
    </source>
</evidence>
<dbReference type="GO" id="GO:0003700">
    <property type="term" value="F:DNA-binding transcription factor activity"/>
    <property type="evidence" value="ECO:0007669"/>
    <property type="project" value="InterPro"/>
</dbReference>
<evidence type="ECO:0000256" key="1">
    <source>
        <dbReference type="ARBA" id="ARBA00007957"/>
    </source>
</evidence>
<evidence type="ECO:0000256" key="8">
    <source>
        <dbReference type="PIRSR" id="PIRSR602481-2"/>
    </source>
</evidence>
<dbReference type="GO" id="GO:0008270">
    <property type="term" value="F:zinc ion binding"/>
    <property type="evidence" value="ECO:0007669"/>
    <property type="project" value="TreeGrafter"/>
</dbReference>
<sequence>MTHRVRHTKQRAAILDTLEAMNRPLSLDEIQVGARERCPGIGERTIFRNLKEMMDEYLLVRVFLPGKPTLYELPTGEHRPHFICRNCDQVFQLPGETPEVMSRYKAPPEFEIDGEDVVFFGRCPACKK</sequence>
<keyword evidence="10" id="KW-1185">Reference proteome</keyword>
<proteinExistence type="inferred from homology"/>
<dbReference type="InterPro" id="IPR002481">
    <property type="entry name" value="FUR"/>
</dbReference>
<feature type="binding site" evidence="7">
    <location>
        <position position="84"/>
    </location>
    <ligand>
        <name>Zn(2+)</name>
        <dbReference type="ChEBI" id="CHEBI:29105"/>
    </ligand>
</feature>
<feature type="binding site" evidence="7">
    <location>
        <position position="126"/>
    </location>
    <ligand>
        <name>Zn(2+)</name>
        <dbReference type="ChEBI" id="CHEBI:29105"/>
    </ligand>
</feature>
<dbReference type="Proteomes" id="UP001304300">
    <property type="component" value="Chromosome"/>
</dbReference>
<dbReference type="SUPFAM" id="SSF46785">
    <property type="entry name" value="Winged helix' DNA-binding domain"/>
    <property type="match status" value="1"/>
</dbReference>
<name>A0AAQ3QU59_9BACT</name>
<keyword evidence="3 7" id="KW-0862">Zinc</keyword>
<reference evidence="9 10" key="1">
    <citation type="submission" date="2023-10" db="EMBL/GenBank/DDBJ databases">
        <title>Rubellicoccus peritrichatus gen. nov., sp. nov., isolated from an algae of coral reef tank.</title>
        <authorList>
            <person name="Luo J."/>
        </authorList>
    </citation>
    <scope>NUCLEOTIDE SEQUENCE [LARGE SCALE GENOMIC DNA]</scope>
    <source>
        <strain evidence="9 10">CR14</strain>
    </source>
</reference>
<comment type="similarity">
    <text evidence="1">Belongs to the Fur family.</text>
</comment>
<evidence type="ECO:0000256" key="7">
    <source>
        <dbReference type="PIRSR" id="PIRSR602481-1"/>
    </source>
</evidence>
<dbReference type="PANTHER" id="PTHR33202">
    <property type="entry name" value="ZINC UPTAKE REGULATION PROTEIN"/>
    <property type="match status" value="1"/>
</dbReference>
<dbReference type="GO" id="GO:1900376">
    <property type="term" value="P:regulation of secondary metabolite biosynthetic process"/>
    <property type="evidence" value="ECO:0007669"/>
    <property type="project" value="TreeGrafter"/>
</dbReference>
<evidence type="ECO:0000256" key="5">
    <source>
        <dbReference type="ARBA" id="ARBA00023125"/>
    </source>
</evidence>
<keyword evidence="2" id="KW-0678">Repressor</keyword>